<keyword evidence="2" id="KW-0274">FAD</keyword>
<keyword evidence="1" id="KW-0285">Flavoprotein</keyword>
<keyword evidence="3" id="KW-0521">NADP</keyword>
<dbReference type="GO" id="GO:0050661">
    <property type="term" value="F:NADP binding"/>
    <property type="evidence" value="ECO:0007669"/>
    <property type="project" value="InterPro"/>
</dbReference>
<evidence type="ECO:0008006" key="7">
    <source>
        <dbReference type="Google" id="ProtNLM"/>
    </source>
</evidence>
<dbReference type="PANTHER" id="PTHR43098">
    <property type="entry name" value="L-ORNITHINE N(5)-MONOOXYGENASE-RELATED"/>
    <property type="match status" value="1"/>
</dbReference>
<keyword evidence="4" id="KW-0560">Oxidoreductase</keyword>
<evidence type="ECO:0000256" key="1">
    <source>
        <dbReference type="ARBA" id="ARBA00022630"/>
    </source>
</evidence>
<dbReference type="EMBL" id="MTYH01000202">
    <property type="protein sequence ID" value="PNP37084.1"/>
    <property type="molecule type" value="Genomic_DNA"/>
</dbReference>
<evidence type="ECO:0000256" key="4">
    <source>
        <dbReference type="ARBA" id="ARBA00023002"/>
    </source>
</evidence>
<evidence type="ECO:0000256" key="2">
    <source>
        <dbReference type="ARBA" id="ARBA00022827"/>
    </source>
</evidence>
<proteinExistence type="predicted"/>
<dbReference type="PANTHER" id="PTHR43098:SF5">
    <property type="entry name" value="DUAL-FUNCTIONAL MONOOXYGENASE_METHYLTRANSFERASE PSOF"/>
    <property type="match status" value="1"/>
</dbReference>
<dbReference type="OrthoDB" id="66881at2759"/>
<dbReference type="InterPro" id="IPR020946">
    <property type="entry name" value="Flavin_mOase-like"/>
</dbReference>
<dbReference type="InterPro" id="IPR050775">
    <property type="entry name" value="FAD-binding_Monooxygenases"/>
</dbReference>
<dbReference type="Proteomes" id="UP000236546">
    <property type="component" value="Unassembled WGS sequence"/>
</dbReference>
<organism evidence="5 6">
    <name type="scientific">Trichoderma gamsii</name>
    <dbReference type="NCBI Taxonomy" id="398673"/>
    <lineage>
        <taxon>Eukaryota</taxon>
        <taxon>Fungi</taxon>
        <taxon>Dikarya</taxon>
        <taxon>Ascomycota</taxon>
        <taxon>Pezizomycotina</taxon>
        <taxon>Sordariomycetes</taxon>
        <taxon>Hypocreomycetidae</taxon>
        <taxon>Hypocreales</taxon>
        <taxon>Hypocreaceae</taxon>
        <taxon>Trichoderma</taxon>
    </lineage>
</organism>
<dbReference type="AlphaFoldDB" id="A0A2K0SUY8"/>
<gene>
    <name evidence="5" type="ORF">TGAMA5MH_11016</name>
</gene>
<name>A0A2K0SUY8_9HYPO</name>
<comment type="caution">
    <text evidence="5">The sequence shown here is derived from an EMBL/GenBank/DDBJ whole genome shotgun (WGS) entry which is preliminary data.</text>
</comment>
<dbReference type="InterPro" id="IPR036188">
    <property type="entry name" value="FAD/NAD-bd_sf"/>
</dbReference>
<dbReference type="GO" id="GO:0004499">
    <property type="term" value="F:N,N-dimethylaniline monooxygenase activity"/>
    <property type="evidence" value="ECO:0007669"/>
    <property type="project" value="InterPro"/>
</dbReference>
<reference evidence="5 6" key="1">
    <citation type="submission" date="2017-02" db="EMBL/GenBank/DDBJ databases">
        <title>Genomes of Trichoderma spp. with biocontrol activity.</title>
        <authorList>
            <person name="Gardiner D."/>
            <person name="Kazan K."/>
            <person name="Vos C."/>
            <person name="Harvey P."/>
        </authorList>
    </citation>
    <scope>NUCLEOTIDE SEQUENCE [LARGE SCALE GENOMIC DNA]</scope>
    <source>
        <strain evidence="5 6">A5MH</strain>
    </source>
</reference>
<evidence type="ECO:0000313" key="6">
    <source>
        <dbReference type="Proteomes" id="UP000236546"/>
    </source>
</evidence>
<evidence type="ECO:0000256" key="3">
    <source>
        <dbReference type="ARBA" id="ARBA00022857"/>
    </source>
</evidence>
<dbReference type="SUPFAM" id="SSF51905">
    <property type="entry name" value="FAD/NAD(P)-binding domain"/>
    <property type="match status" value="2"/>
</dbReference>
<evidence type="ECO:0000313" key="5">
    <source>
        <dbReference type="EMBL" id="PNP37084.1"/>
    </source>
</evidence>
<dbReference type="GO" id="GO:0050660">
    <property type="term" value="F:flavin adenine dinucleotide binding"/>
    <property type="evidence" value="ECO:0007669"/>
    <property type="project" value="InterPro"/>
</dbReference>
<protein>
    <recommendedName>
        <fullName evidence="7">Cyclohexanone monooxygenase</fullName>
    </recommendedName>
</protein>
<dbReference type="Pfam" id="PF00743">
    <property type="entry name" value="FMO-like"/>
    <property type="match status" value="1"/>
</dbReference>
<dbReference type="Gene3D" id="3.50.50.60">
    <property type="entry name" value="FAD/NAD(P)-binding domain"/>
    <property type="match status" value="3"/>
</dbReference>
<sequence length="544" mass="61463">MQSYDAIVVGAGFAGINQLYQLRQLGLSVKLFEKAPDVGGVWYWNQWPNAASDAPSEVYRYSWDKEDLLTYPWPTHVLPQKETQAYMNHVVERHNLRQHMQFSSELKSANFDKSDSKWMVQLSTGETFKAKYLILATGRFNKIVWPSIPGQEKFAGEQYHTGLWDEHRDLKGKRVGIVGTGSSGAALLVGLAKEAKQLISFQRSAQYVIPNNKGPVSAEYRDNVNKNYDEFFKKCRRCGAGFGFDPVPADYTTFSVSEEEREKVFEATWNHIYGLAFTFASFSDIMTNEAANRELCKFFRKKIAQIVQDPEKREKLMPPPEALYDKRPVCSSGYYEAFNQDNVDVVNLKKTPLAGITEKGIETTEKLYELDVIIYATGYESDGTWADITITGPDGTTLGEHWAEGSTSYLGLLKAGFPNLFFVIGPQSSLANIPQHAEFHAEMIGKLISKADKMRKEEESAAGGSNTVLVDATQQAEDDWVKLCDAIIKQTVYYGGESYFFSDHNTVRKPKSGRHVLWYMGGFDNYVDKVQEAVEAYRGFTFVY</sequence>
<accession>A0A2K0SUY8</accession>